<dbReference type="InterPro" id="IPR000215">
    <property type="entry name" value="Serpin_fam"/>
</dbReference>
<dbReference type="PANTHER" id="PTHR11461">
    <property type="entry name" value="SERINE PROTEASE INHIBITOR, SERPIN"/>
    <property type="match status" value="1"/>
</dbReference>
<name>A0AAN8AUX6_ELEMC</name>
<comment type="similarity">
    <text evidence="1">Belongs to the serpin family.</text>
</comment>
<evidence type="ECO:0000259" key="2">
    <source>
        <dbReference type="SMART" id="SM00093"/>
    </source>
</evidence>
<dbReference type="SUPFAM" id="SSF56574">
    <property type="entry name" value="Serpins"/>
    <property type="match status" value="1"/>
</dbReference>
<dbReference type="AlphaFoldDB" id="A0AAN8AUX6"/>
<dbReference type="SMART" id="SM00093">
    <property type="entry name" value="SERPIN"/>
    <property type="match status" value="1"/>
</dbReference>
<dbReference type="Gene3D" id="2.30.39.10">
    <property type="entry name" value="Alpha-1-antitrypsin, domain 1"/>
    <property type="match status" value="1"/>
</dbReference>
<dbReference type="Gene3D" id="3.30.497.10">
    <property type="entry name" value="Antithrombin, subunit I, domain 2"/>
    <property type="match status" value="1"/>
</dbReference>
<dbReference type="PROSITE" id="PS00284">
    <property type="entry name" value="SERPIN"/>
    <property type="match status" value="1"/>
</dbReference>
<dbReference type="GO" id="GO:0004867">
    <property type="term" value="F:serine-type endopeptidase inhibitor activity"/>
    <property type="evidence" value="ECO:0007669"/>
    <property type="project" value="InterPro"/>
</dbReference>
<dbReference type="InterPro" id="IPR023796">
    <property type="entry name" value="Serpin_dom"/>
</dbReference>
<dbReference type="GO" id="GO:0005615">
    <property type="term" value="C:extracellular space"/>
    <property type="evidence" value="ECO:0007669"/>
    <property type="project" value="InterPro"/>
</dbReference>
<evidence type="ECO:0000313" key="3">
    <source>
        <dbReference type="EMBL" id="KAK5873433.1"/>
    </source>
</evidence>
<reference evidence="3 4" key="1">
    <citation type="journal article" date="2023" name="Genes (Basel)">
        <title>Chromosome-Level Genome Assembly and Circadian Gene Repertoire of the Patagonia Blennie Eleginops maclovinus-The Closest Ancestral Proxy of Antarctic Cryonotothenioids.</title>
        <authorList>
            <person name="Cheng C.C."/>
            <person name="Rivera-Colon A.G."/>
            <person name="Minhas B.F."/>
            <person name="Wilson L."/>
            <person name="Rayamajhi N."/>
            <person name="Vargas-Chacoff L."/>
            <person name="Catchen J.M."/>
        </authorList>
    </citation>
    <scope>NUCLEOTIDE SEQUENCE [LARGE SCALE GENOMIC DNA]</scope>
    <source>
        <strain evidence="3">JMC-PN-2008</strain>
    </source>
</reference>
<dbReference type="InterPro" id="IPR042178">
    <property type="entry name" value="Serpin_sf_1"/>
</dbReference>
<dbReference type="Proteomes" id="UP001346869">
    <property type="component" value="Unassembled WGS sequence"/>
</dbReference>
<proteinExistence type="inferred from homology"/>
<dbReference type="InterPro" id="IPR042185">
    <property type="entry name" value="Serpin_sf_2"/>
</dbReference>
<dbReference type="InterPro" id="IPR036186">
    <property type="entry name" value="Serpin_sf"/>
</dbReference>
<dbReference type="EMBL" id="JAUZQC010000003">
    <property type="protein sequence ID" value="KAK5873433.1"/>
    <property type="molecule type" value="Genomic_DNA"/>
</dbReference>
<dbReference type="InterPro" id="IPR023795">
    <property type="entry name" value="Serpin_CS"/>
</dbReference>
<comment type="caution">
    <text evidence="3">The sequence shown here is derived from an EMBL/GenBank/DDBJ whole genome shotgun (WGS) entry which is preliminary data.</text>
</comment>
<dbReference type="Pfam" id="PF00079">
    <property type="entry name" value="Serpin"/>
    <property type="match status" value="1"/>
</dbReference>
<accession>A0AAN8AUX6</accession>
<protein>
    <recommendedName>
        <fullName evidence="2">Serpin domain-containing protein</fullName>
    </recommendedName>
</protein>
<dbReference type="PANTHER" id="PTHR11461:SF191">
    <property type="entry name" value="PROTEIN Z-DEPENDENT PROTEASE INHIBITOR"/>
    <property type="match status" value="1"/>
</dbReference>
<feature type="domain" description="Serpin" evidence="2">
    <location>
        <begin position="66"/>
        <end position="416"/>
    </location>
</feature>
<keyword evidence="4" id="KW-1185">Reference proteome</keyword>
<evidence type="ECO:0000313" key="4">
    <source>
        <dbReference type="Proteomes" id="UP001346869"/>
    </source>
</evidence>
<evidence type="ECO:0000256" key="1">
    <source>
        <dbReference type="RuleBase" id="RU000411"/>
    </source>
</evidence>
<sequence>MLFEQGLSFMVMRSSGNFRNTRKINTEGAVTMTPCAPLSLVGLLLLASCQLASLQDLTNRNADFSAHLYCAVSSRTDDNVFLSTFTLSAALLPLLSAAAGPTQDQLLQGLSLKGLDPHTLPDLFQSLSTAVSNGSFDMNLRQGAAVLPRQGVKMSSSFRDIVQTKFGGNAQSLYYTSPLEAASTINLWAQERTGDTVKVLVTDLDPQTQLLLATVAVYQVQFSPSFNTSLTQDERFYVNKYHVVMVPMMFRADKFFLAYDGALKAGVLKLPMAGGAAMLVVLPDEDVDVTAVEEELTGDKIQTWIRQLKKTKLEVQLPRFLLERSYSLRDVLQTLNITQVFQEAADLSNMGEGDAVKLTQVFHTAVVSVADSDGTGVGASVFSTLPPRLTVNRPFIFIIYLQTSGAVLSIGRVIDPSRK</sequence>
<reference evidence="3 4" key="2">
    <citation type="journal article" date="2023" name="Mol. Biol. Evol.">
        <title>Genomics of Secondarily Temperate Adaptation in the Only Non-Antarctic Icefish.</title>
        <authorList>
            <person name="Rivera-Colon A.G."/>
            <person name="Rayamajhi N."/>
            <person name="Minhas B.F."/>
            <person name="Madrigal G."/>
            <person name="Bilyk K.T."/>
            <person name="Yoon V."/>
            <person name="Hune M."/>
            <person name="Gregory S."/>
            <person name="Cheng C.H.C."/>
            <person name="Catchen J.M."/>
        </authorList>
    </citation>
    <scope>NUCLEOTIDE SEQUENCE [LARGE SCALE GENOMIC DNA]</scope>
    <source>
        <strain evidence="3">JMC-PN-2008</strain>
    </source>
</reference>
<organism evidence="3 4">
    <name type="scientific">Eleginops maclovinus</name>
    <name type="common">Patagonian blennie</name>
    <name type="synonym">Eleginus maclovinus</name>
    <dbReference type="NCBI Taxonomy" id="56733"/>
    <lineage>
        <taxon>Eukaryota</taxon>
        <taxon>Metazoa</taxon>
        <taxon>Chordata</taxon>
        <taxon>Craniata</taxon>
        <taxon>Vertebrata</taxon>
        <taxon>Euteleostomi</taxon>
        <taxon>Actinopterygii</taxon>
        <taxon>Neopterygii</taxon>
        <taxon>Teleostei</taxon>
        <taxon>Neoteleostei</taxon>
        <taxon>Acanthomorphata</taxon>
        <taxon>Eupercaria</taxon>
        <taxon>Perciformes</taxon>
        <taxon>Notothenioidei</taxon>
        <taxon>Eleginopidae</taxon>
        <taxon>Eleginops</taxon>
    </lineage>
</organism>
<gene>
    <name evidence="3" type="ORF">PBY51_018473</name>
</gene>